<accession>A0A453P2L8</accession>
<evidence type="ECO:0000313" key="2">
    <source>
        <dbReference type="Proteomes" id="UP000015105"/>
    </source>
</evidence>
<dbReference type="AlphaFoldDB" id="A0A453P2L8"/>
<name>A0A453P2L8_AEGTS</name>
<reference evidence="2" key="2">
    <citation type="journal article" date="2017" name="Nat. Plants">
        <title>The Aegilops tauschii genome reveals multiple impacts of transposons.</title>
        <authorList>
            <person name="Zhao G."/>
            <person name="Zou C."/>
            <person name="Li K."/>
            <person name="Wang K."/>
            <person name="Li T."/>
            <person name="Gao L."/>
            <person name="Zhang X."/>
            <person name="Wang H."/>
            <person name="Yang Z."/>
            <person name="Liu X."/>
            <person name="Jiang W."/>
            <person name="Mao L."/>
            <person name="Kong X."/>
            <person name="Jiao Y."/>
            <person name="Jia J."/>
        </authorList>
    </citation>
    <scope>NUCLEOTIDE SEQUENCE [LARGE SCALE GENOMIC DNA]</scope>
    <source>
        <strain evidence="2">cv. AL8/78</strain>
    </source>
</reference>
<reference evidence="1" key="3">
    <citation type="journal article" date="2017" name="Nature">
        <title>Genome sequence of the progenitor of the wheat D genome Aegilops tauschii.</title>
        <authorList>
            <person name="Luo M.C."/>
            <person name="Gu Y.Q."/>
            <person name="Puiu D."/>
            <person name="Wang H."/>
            <person name="Twardziok S.O."/>
            <person name="Deal K.R."/>
            <person name="Huo N."/>
            <person name="Zhu T."/>
            <person name="Wang L."/>
            <person name="Wang Y."/>
            <person name="McGuire P.E."/>
            <person name="Liu S."/>
            <person name="Long H."/>
            <person name="Ramasamy R.K."/>
            <person name="Rodriguez J.C."/>
            <person name="Van S.L."/>
            <person name="Yuan L."/>
            <person name="Wang Z."/>
            <person name="Xia Z."/>
            <person name="Xiao L."/>
            <person name="Anderson O.D."/>
            <person name="Ouyang S."/>
            <person name="Liang Y."/>
            <person name="Zimin A.V."/>
            <person name="Pertea G."/>
            <person name="Qi P."/>
            <person name="Bennetzen J.L."/>
            <person name="Dai X."/>
            <person name="Dawson M.W."/>
            <person name="Muller H.G."/>
            <person name="Kugler K."/>
            <person name="Rivarola-Duarte L."/>
            <person name="Spannagl M."/>
            <person name="Mayer K.F.X."/>
            <person name="Lu F.H."/>
            <person name="Bevan M.W."/>
            <person name="Leroy P."/>
            <person name="Li P."/>
            <person name="You F.M."/>
            <person name="Sun Q."/>
            <person name="Liu Z."/>
            <person name="Lyons E."/>
            <person name="Wicker T."/>
            <person name="Salzberg S.L."/>
            <person name="Devos K.M."/>
            <person name="Dvorak J."/>
        </authorList>
    </citation>
    <scope>NUCLEOTIDE SEQUENCE [LARGE SCALE GENOMIC DNA]</scope>
    <source>
        <strain evidence="1">cv. AL8/78</strain>
    </source>
</reference>
<dbReference type="Proteomes" id="UP000015105">
    <property type="component" value="Chromosome 6D"/>
</dbReference>
<reference evidence="1" key="4">
    <citation type="submission" date="2019-03" db="UniProtKB">
        <authorList>
            <consortium name="EnsemblPlants"/>
        </authorList>
    </citation>
    <scope>IDENTIFICATION</scope>
</reference>
<keyword evidence="2" id="KW-1185">Reference proteome</keyword>
<reference evidence="2" key="1">
    <citation type="journal article" date="2014" name="Science">
        <title>Ancient hybridizations among the ancestral genomes of bread wheat.</title>
        <authorList>
            <consortium name="International Wheat Genome Sequencing Consortium,"/>
            <person name="Marcussen T."/>
            <person name="Sandve S.R."/>
            <person name="Heier L."/>
            <person name="Spannagl M."/>
            <person name="Pfeifer M."/>
            <person name="Jakobsen K.S."/>
            <person name="Wulff B.B."/>
            <person name="Steuernagel B."/>
            <person name="Mayer K.F."/>
            <person name="Olsen O.A."/>
        </authorList>
    </citation>
    <scope>NUCLEOTIDE SEQUENCE [LARGE SCALE GENOMIC DNA]</scope>
    <source>
        <strain evidence="2">cv. AL8/78</strain>
    </source>
</reference>
<reference evidence="1" key="5">
    <citation type="journal article" date="2021" name="G3 (Bethesda)">
        <title>Aegilops tauschii genome assembly Aet v5.0 features greater sequence contiguity and improved annotation.</title>
        <authorList>
            <person name="Wang L."/>
            <person name="Zhu T."/>
            <person name="Rodriguez J.C."/>
            <person name="Deal K.R."/>
            <person name="Dubcovsky J."/>
            <person name="McGuire P.E."/>
            <person name="Lux T."/>
            <person name="Spannagl M."/>
            <person name="Mayer K.F.X."/>
            <person name="Baldrich P."/>
            <person name="Meyers B.C."/>
            <person name="Huo N."/>
            <person name="Gu Y.Q."/>
            <person name="Zhou H."/>
            <person name="Devos K.M."/>
            <person name="Bennetzen J.L."/>
            <person name="Unver T."/>
            <person name="Budak H."/>
            <person name="Gulick P.J."/>
            <person name="Galiba G."/>
            <person name="Kalapos B."/>
            <person name="Nelson D.R."/>
            <person name="Li P."/>
            <person name="You F.M."/>
            <person name="Luo M.C."/>
            <person name="Dvorak J."/>
        </authorList>
    </citation>
    <scope>NUCLEOTIDE SEQUENCE [LARGE SCALE GENOMIC DNA]</scope>
    <source>
        <strain evidence="1">cv. AL8/78</strain>
    </source>
</reference>
<dbReference type="EnsemblPlants" id="AET6Gv20583800.1">
    <property type="protein sequence ID" value="AET6Gv20583800.1"/>
    <property type="gene ID" value="AET6Gv20583800"/>
</dbReference>
<evidence type="ECO:0000313" key="1">
    <source>
        <dbReference type="EnsemblPlants" id="AET6Gv20583800.1"/>
    </source>
</evidence>
<proteinExistence type="predicted"/>
<protein>
    <submittedName>
        <fullName evidence="1">Uncharacterized protein</fullName>
    </submittedName>
</protein>
<sequence>MQLWRCSARRQLVFYWQLGTTQTDKNYKDNPFSQSNRKLFMNIQQYFSCSSVTPLRSCLLYSEIRRKKIKIRDMLERDYLAKYAPNRRQLRWHR</sequence>
<organism evidence="1 2">
    <name type="scientific">Aegilops tauschii subsp. strangulata</name>
    <name type="common">Goatgrass</name>
    <dbReference type="NCBI Taxonomy" id="200361"/>
    <lineage>
        <taxon>Eukaryota</taxon>
        <taxon>Viridiplantae</taxon>
        <taxon>Streptophyta</taxon>
        <taxon>Embryophyta</taxon>
        <taxon>Tracheophyta</taxon>
        <taxon>Spermatophyta</taxon>
        <taxon>Magnoliopsida</taxon>
        <taxon>Liliopsida</taxon>
        <taxon>Poales</taxon>
        <taxon>Poaceae</taxon>
        <taxon>BOP clade</taxon>
        <taxon>Pooideae</taxon>
        <taxon>Triticodae</taxon>
        <taxon>Triticeae</taxon>
        <taxon>Triticinae</taxon>
        <taxon>Aegilops</taxon>
    </lineage>
</organism>
<dbReference type="Gramene" id="AET6Gv20583800.1">
    <property type="protein sequence ID" value="AET6Gv20583800.1"/>
    <property type="gene ID" value="AET6Gv20583800"/>
</dbReference>